<organism evidence="10 11">
    <name type="scientific">Adineta ricciae</name>
    <name type="common">Rotifer</name>
    <dbReference type="NCBI Taxonomy" id="249248"/>
    <lineage>
        <taxon>Eukaryota</taxon>
        <taxon>Metazoa</taxon>
        <taxon>Spiralia</taxon>
        <taxon>Gnathifera</taxon>
        <taxon>Rotifera</taxon>
        <taxon>Eurotatoria</taxon>
        <taxon>Bdelloidea</taxon>
        <taxon>Adinetida</taxon>
        <taxon>Adinetidae</taxon>
        <taxon>Adineta</taxon>
    </lineage>
</organism>
<keyword evidence="2 9" id="KW-0328">Glycosyltransferase</keyword>
<dbReference type="GO" id="GO:0016779">
    <property type="term" value="F:nucleotidyltransferase activity"/>
    <property type="evidence" value="ECO:0007669"/>
    <property type="project" value="UniProtKB-KW"/>
</dbReference>
<comment type="caution">
    <text evidence="10">The sequence shown here is derived from an EMBL/GenBank/DDBJ whole genome shotgun (WGS) entry which is preliminary data.</text>
</comment>
<sequence>MGAQSSSLALPISSPLNSAENVASSKAPTAFPTPLSDLYLACKENRVEDVERRLQTATLEDINRIEPLESTALHAASFYGHEKIVKLLLDRGALRTIQNKHNLTPFQEAKTLEIRKLFERTPHSERFGSLSTAVEWNIIDPTAAKSVSEYKETRKNWFDDVCANDDVLYLQEIKQYTHKRFADVKNIDQVYHLIDEAIKHKDLRLAVKIYTLQTGFYTALNMALASNNSVQFTENNAESQDEYFSYWHGPGGYAALIAHHSIFKEYSFIGIVYRGMILLGTDISEYNVGSLLVNKAFLSTSTDRTIAKNFTKSSARINGDCKTVGIYPTVCTYRIQNPGTAFDISNLSEYPHEKEVLIMPRTAFRVVSIKEKRSFNAPLKIQIELHECALEKFVDIYETINPEDPYS</sequence>
<dbReference type="Gene3D" id="1.25.40.20">
    <property type="entry name" value="Ankyrin repeat-containing domain"/>
    <property type="match status" value="1"/>
</dbReference>
<dbReference type="Pfam" id="PF00023">
    <property type="entry name" value="Ank"/>
    <property type="match status" value="1"/>
</dbReference>
<keyword evidence="4" id="KW-0548">Nucleotidyltransferase</keyword>
<keyword evidence="9" id="KW-0521">NADP</keyword>
<feature type="repeat" description="ANK" evidence="8">
    <location>
        <begin position="68"/>
        <end position="100"/>
    </location>
</feature>
<gene>
    <name evidence="10" type="ORF">XAT740_LOCUS23113</name>
</gene>
<keyword evidence="11" id="KW-1185">Reference proteome</keyword>
<dbReference type="Gene3D" id="3.90.176.10">
    <property type="entry name" value="Toxin ADP-ribosyltransferase, Chain A, domain 1"/>
    <property type="match status" value="1"/>
</dbReference>
<dbReference type="InterPro" id="IPR002110">
    <property type="entry name" value="Ankyrin_rpt"/>
</dbReference>
<evidence type="ECO:0000256" key="1">
    <source>
        <dbReference type="ARBA" id="ARBA00009558"/>
    </source>
</evidence>
<proteinExistence type="inferred from homology"/>
<dbReference type="GO" id="GO:0085020">
    <property type="term" value="P:protein K6-linked ubiquitination"/>
    <property type="evidence" value="ECO:0007669"/>
    <property type="project" value="TreeGrafter"/>
</dbReference>
<dbReference type="InterPro" id="IPR036770">
    <property type="entry name" value="Ankyrin_rpt-contain_sf"/>
</dbReference>
<accession>A0A814VP60</accession>
<evidence type="ECO:0000313" key="11">
    <source>
        <dbReference type="Proteomes" id="UP000663828"/>
    </source>
</evidence>
<evidence type="ECO:0000256" key="7">
    <source>
        <dbReference type="ARBA" id="ARBA00047597"/>
    </source>
</evidence>
<keyword evidence="5" id="KW-0677">Repeat</keyword>
<dbReference type="PROSITE" id="PS50297">
    <property type="entry name" value="ANK_REP_REGION"/>
    <property type="match status" value="1"/>
</dbReference>
<evidence type="ECO:0000313" key="10">
    <source>
        <dbReference type="EMBL" id="CAF1190990.1"/>
    </source>
</evidence>
<dbReference type="Proteomes" id="UP000663828">
    <property type="component" value="Unassembled WGS sequence"/>
</dbReference>
<evidence type="ECO:0000256" key="5">
    <source>
        <dbReference type="ARBA" id="ARBA00022737"/>
    </source>
</evidence>
<dbReference type="Pfam" id="PF01129">
    <property type="entry name" value="ART"/>
    <property type="match status" value="1"/>
</dbReference>
<keyword evidence="9" id="KW-0520">NAD</keyword>
<evidence type="ECO:0000256" key="9">
    <source>
        <dbReference type="RuleBase" id="RU361228"/>
    </source>
</evidence>
<evidence type="ECO:0000256" key="8">
    <source>
        <dbReference type="PROSITE-ProRule" id="PRU00023"/>
    </source>
</evidence>
<dbReference type="InterPro" id="IPR000768">
    <property type="entry name" value="ART"/>
</dbReference>
<dbReference type="PANTHER" id="PTHR24171">
    <property type="entry name" value="ANKYRIN REPEAT DOMAIN-CONTAINING PROTEIN 39-RELATED"/>
    <property type="match status" value="1"/>
</dbReference>
<comment type="similarity">
    <text evidence="1 9">Belongs to the Arg-specific ADP-ribosyltransferase family.</text>
</comment>
<evidence type="ECO:0000256" key="2">
    <source>
        <dbReference type="ARBA" id="ARBA00022676"/>
    </source>
</evidence>
<dbReference type="GO" id="GO:0106274">
    <property type="term" value="F:NAD+-protein-arginine ADP-ribosyltransferase activity"/>
    <property type="evidence" value="ECO:0007669"/>
    <property type="project" value="UniProtKB-EC"/>
</dbReference>
<dbReference type="SUPFAM" id="SSF48403">
    <property type="entry name" value="Ankyrin repeat"/>
    <property type="match status" value="1"/>
</dbReference>
<dbReference type="PANTHER" id="PTHR24171:SF8">
    <property type="entry name" value="BRCA1-ASSOCIATED RING DOMAIN PROTEIN 1"/>
    <property type="match status" value="1"/>
</dbReference>
<dbReference type="GO" id="GO:0031436">
    <property type="term" value="C:BRCA1-BARD1 complex"/>
    <property type="evidence" value="ECO:0007669"/>
    <property type="project" value="TreeGrafter"/>
</dbReference>
<reference evidence="10" key="1">
    <citation type="submission" date="2021-02" db="EMBL/GenBank/DDBJ databases">
        <authorList>
            <person name="Nowell W R."/>
        </authorList>
    </citation>
    <scope>NUCLEOTIDE SEQUENCE</scope>
</reference>
<dbReference type="GO" id="GO:0070531">
    <property type="term" value="C:BRCA1-A complex"/>
    <property type="evidence" value="ECO:0007669"/>
    <property type="project" value="TreeGrafter"/>
</dbReference>
<dbReference type="AlphaFoldDB" id="A0A814VP60"/>
<dbReference type="GO" id="GO:0004842">
    <property type="term" value="F:ubiquitin-protein transferase activity"/>
    <property type="evidence" value="ECO:0007669"/>
    <property type="project" value="TreeGrafter"/>
</dbReference>
<protein>
    <recommendedName>
        <fullName evidence="9">NAD(P)(+)--arginine ADP-ribosyltransferase</fullName>
        <ecNumber evidence="9">2.4.2.31</ecNumber>
    </recommendedName>
    <alternativeName>
        <fullName evidence="9">Mono(ADP-ribosyl)transferase</fullName>
    </alternativeName>
</protein>
<dbReference type="SUPFAM" id="SSF56399">
    <property type="entry name" value="ADP-ribosylation"/>
    <property type="match status" value="1"/>
</dbReference>
<name>A0A814VP60_ADIRI</name>
<keyword evidence="3 9" id="KW-0808">Transferase</keyword>
<dbReference type="PROSITE" id="PS50088">
    <property type="entry name" value="ANK_REPEAT"/>
    <property type="match status" value="1"/>
</dbReference>
<evidence type="ECO:0000256" key="4">
    <source>
        <dbReference type="ARBA" id="ARBA00022695"/>
    </source>
</evidence>
<comment type="catalytic activity">
    <reaction evidence="7 9">
        <text>L-arginyl-[protein] + NAD(+) = N(omega)-(ADP-D-ribosyl)-L-arginyl-[protein] + nicotinamide + H(+)</text>
        <dbReference type="Rhea" id="RHEA:19149"/>
        <dbReference type="Rhea" id="RHEA-COMP:10532"/>
        <dbReference type="Rhea" id="RHEA-COMP:15087"/>
        <dbReference type="ChEBI" id="CHEBI:15378"/>
        <dbReference type="ChEBI" id="CHEBI:17154"/>
        <dbReference type="ChEBI" id="CHEBI:29965"/>
        <dbReference type="ChEBI" id="CHEBI:57540"/>
        <dbReference type="ChEBI" id="CHEBI:142554"/>
        <dbReference type="EC" id="2.4.2.31"/>
    </reaction>
</comment>
<dbReference type="EC" id="2.4.2.31" evidence="9"/>
<evidence type="ECO:0000256" key="6">
    <source>
        <dbReference type="ARBA" id="ARBA00023043"/>
    </source>
</evidence>
<evidence type="ECO:0000256" key="3">
    <source>
        <dbReference type="ARBA" id="ARBA00022679"/>
    </source>
</evidence>
<dbReference type="EMBL" id="CAJNOR010001734">
    <property type="protein sequence ID" value="CAF1190990.1"/>
    <property type="molecule type" value="Genomic_DNA"/>
</dbReference>
<dbReference type="PROSITE" id="PS51996">
    <property type="entry name" value="TR_MART"/>
    <property type="match status" value="1"/>
</dbReference>
<keyword evidence="6 8" id="KW-0040">ANK repeat</keyword>